<protein>
    <submittedName>
        <fullName evidence="2">Uncharacterized protein</fullName>
    </submittedName>
</protein>
<accession>A0A5B7DZD7</accession>
<evidence type="ECO:0000313" key="2">
    <source>
        <dbReference type="EMBL" id="MPC26316.1"/>
    </source>
</evidence>
<dbReference type="AlphaFoldDB" id="A0A5B7DZD7"/>
<keyword evidence="3" id="KW-1185">Reference proteome</keyword>
<evidence type="ECO:0000256" key="1">
    <source>
        <dbReference type="SAM" id="MobiDB-lite"/>
    </source>
</evidence>
<sequence length="79" mass="8885">MDTPPPQDLEHGVQVDHSPQVPPRPCSRCCSRSITILCTCNTRTNDEAVIVSVEGPNVVWFHHYSCNTRHRGNFKRGAK</sequence>
<dbReference type="EMBL" id="VSRR010001584">
    <property type="protein sequence ID" value="MPC26316.1"/>
    <property type="molecule type" value="Genomic_DNA"/>
</dbReference>
<dbReference type="Proteomes" id="UP000324222">
    <property type="component" value="Unassembled WGS sequence"/>
</dbReference>
<comment type="caution">
    <text evidence="2">The sequence shown here is derived from an EMBL/GenBank/DDBJ whole genome shotgun (WGS) entry which is preliminary data.</text>
</comment>
<proteinExistence type="predicted"/>
<reference evidence="2 3" key="1">
    <citation type="submission" date="2019-05" db="EMBL/GenBank/DDBJ databases">
        <title>Another draft genome of Portunus trituberculatus and its Hox gene families provides insights of decapod evolution.</title>
        <authorList>
            <person name="Jeong J.-H."/>
            <person name="Song I."/>
            <person name="Kim S."/>
            <person name="Choi T."/>
            <person name="Kim D."/>
            <person name="Ryu S."/>
            <person name="Kim W."/>
        </authorList>
    </citation>
    <scope>NUCLEOTIDE SEQUENCE [LARGE SCALE GENOMIC DNA]</scope>
    <source>
        <tissue evidence="2">Muscle</tissue>
    </source>
</reference>
<feature type="region of interest" description="Disordered" evidence="1">
    <location>
        <begin position="1"/>
        <end position="21"/>
    </location>
</feature>
<organism evidence="2 3">
    <name type="scientific">Portunus trituberculatus</name>
    <name type="common">Swimming crab</name>
    <name type="synonym">Neptunus trituberculatus</name>
    <dbReference type="NCBI Taxonomy" id="210409"/>
    <lineage>
        <taxon>Eukaryota</taxon>
        <taxon>Metazoa</taxon>
        <taxon>Ecdysozoa</taxon>
        <taxon>Arthropoda</taxon>
        <taxon>Crustacea</taxon>
        <taxon>Multicrustacea</taxon>
        <taxon>Malacostraca</taxon>
        <taxon>Eumalacostraca</taxon>
        <taxon>Eucarida</taxon>
        <taxon>Decapoda</taxon>
        <taxon>Pleocyemata</taxon>
        <taxon>Brachyura</taxon>
        <taxon>Eubrachyura</taxon>
        <taxon>Portunoidea</taxon>
        <taxon>Portunidae</taxon>
        <taxon>Portuninae</taxon>
        <taxon>Portunus</taxon>
    </lineage>
</organism>
<evidence type="ECO:0000313" key="3">
    <source>
        <dbReference type="Proteomes" id="UP000324222"/>
    </source>
</evidence>
<gene>
    <name evidence="2" type="ORF">E2C01_019450</name>
</gene>
<name>A0A5B7DZD7_PORTR</name>